<dbReference type="InterPro" id="IPR015940">
    <property type="entry name" value="UBA"/>
</dbReference>
<name>A0A1Q9DAW2_SYMMI</name>
<dbReference type="Proteomes" id="UP000186817">
    <property type="component" value="Unassembled WGS sequence"/>
</dbReference>
<accession>A0A1Q9DAW2</accession>
<dbReference type="OrthoDB" id="7851174at2759"/>
<keyword evidence="2" id="KW-0067">ATP-binding</keyword>
<keyword evidence="1" id="KW-0547">Nucleotide-binding</keyword>
<organism evidence="5 6">
    <name type="scientific">Symbiodinium microadriaticum</name>
    <name type="common">Dinoflagellate</name>
    <name type="synonym">Zooxanthella microadriatica</name>
    <dbReference type="NCBI Taxonomy" id="2951"/>
    <lineage>
        <taxon>Eukaryota</taxon>
        <taxon>Sar</taxon>
        <taxon>Alveolata</taxon>
        <taxon>Dinophyceae</taxon>
        <taxon>Suessiales</taxon>
        <taxon>Symbiodiniaceae</taxon>
        <taxon>Symbiodinium</taxon>
    </lineage>
</organism>
<gene>
    <name evidence="5" type="primary">UBC27</name>
    <name evidence="5" type="ORF">AK812_SmicGene25854</name>
</gene>
<dbReference type="AlphaFoldDB" id="A0A1Q9DAW2"/>
<feature type="domain" description="UBA" evidence="3">
    <location>
        <begin position="113"/>
        <end position="141"/>
    </location>
</feature>
<evidence type="ECO:0000313" key="6">
    <source>
        <dbReference type="Proteomes" id="UP000186817"/>
    </source>
</evidence>
<proteinExistence type="predicted"/>
<dbReference type="PROSITE" id="PS51257">
    <property type="entry name" value="PROKAR_LIPOPROTEIN"/>
    <property type="match status" value="1"/>
</dbReference>
<dbReference type="SUPFAM" id="SSF46934">
    <property type="entry name" value="UBA-like"/>
    <property type="match status" value="1"/>
</dbReference>
<dbReference type="InterPro" id="IPR009060">
    <property type="entry name" value="UBA-like_sf"/>
</dbReference>
<evidence type="ECO:0000259" key="4">
    <source>
        <dbReference type="PROSITE" id="PS50127"/>
    </source>
</evidence>
<evidence type="ECO:0000256" key="2">
    <source>
        <dbReference type="ARBA" id="ARBA00022840"/>
    </source>
</evidence>
<evidence type="ECO:0000256" key="1">
    <source>
        <dbReference type="ARBA" id="ARBA00022741"/>
    </source>
</evidence>
<comment type="caution">
    <text evidence="5">The sequence shown here is derived from an EMBL/GenBank/DDBJ whole genome shotgun (WGS) entry which is preliminary data.</text>
</comment>
<dbReference type="PROSITE" id="PS50127">
    <property type="entry name" value="UBC_2"/>
    <property type="match status" value="1"/>
</dbReference>
<evidence type="ECO:0000259" key="3">
    <source>
        <dbReference type="PROSITE" id="PS50030"/>
    </source>
</evidence>
<dbReference type="PROSITE" id="PS50030">
    <property type="entry name" value="UBA"/>
    <property type="match status" value="1"/>
</dbReference>
<dbReference type="Pfam" id="PF00179">
    <property type="entry name" value="UQ_con"/>
    <property type="match status" value="1"/>
</dbReference>
<dbReference type="InterPro" id="IPR000608">
    <property type="entry name" value="UBC"/>
</dbReference>
<dbReference type="Pfam" id="PF00627">
    <property type="entry name" value="UBA"/>
    <property type="match status" value="1"/>
</dbReference>
<dbReference type="EMBL" id="LSRX01000625">
    <property type="protein sequence ID" value="OLP92353.1"/>
    <property type="molecule type" value="Genomic_DNA"/>
</dbReference>
<feature type="domain" description="UBC core" evidence="4">
    <location>
        <begin position="1"/>
        <end position="108"/>
    </location>
</feature>
<dbReference type="PANTHER" id="PTHR24068">
    <property type="entry name" value="UBIQUITIN-CONJUGATING ENZYME E2"/>
    <property type="match status" value="1"/>
</dbReference>
<dbReference type="SMART" id="SM00212">
    <property type="entry name" value="UBCc"/>
    <property type="match status" value="1"/>
</dbReference>
<protein>
    <submittedName>
        <fullName evidence="5">Ubiquitin-conjugating enzyme E2 27</fullName>
    </submittedName>
</protein>
<sequence>MRALSSQTGPLGTGSIACHKVAALAAARKGDISSRIAHDLPTGAICLDVLGKEWSPALTIRTALLSIQALLSSPEPDDPQDAEVAEMYKHNRELFVQTAKYWTETFACEQKSSNDEKVQKIVDMGFTQEQAKSALEKHGYDETTDFPRSGKFHASLEMRHDAAEWLSNTVCSGPGLCCKGLVVTNMVVTLAERKAAQRAETLQGLAVGLLADLKAACGTAHELGRRQLTWGTVVPGVLAGSDEDMDDVLAMLASLMAEDRKSLGFQKIEWCKAQAPTQWVEQPSRFGSHMHIRVHWSDEDGAYFH</sequence>
<evidence type="ECO:0000313" key="5">
    <source>
        <dbReference type="EMBL" id="OLP92353.1"/>
    </source>
</evidence>
<dbReference type="InterPro" id="IPR016135">
    <property type="entry name" value="UBQ-conjugating_enzyme/RWD"/>
</dbReference>
<dbReference type="Gene3D" id="3.10.110.10">
    <property type="entry name" value="Ubiquitin Conjugating Enzyme"/>
    <property type="match status" value="1"/>
</dbReference>
<reference evidence="5 6" key="1">
    <citation type="submission" date="2016-02" db="EMBL/GenBank/DDBJ databases">
        <title>Genome analysis of coral dinoflagellate symbionts highlights evolutionary adaptations to a symbiotic lifestyle.</title>
        <authorList>
            <person name="Aranda M."/>
            <person name="Li Y."/>
            <person name="Liew Y.J."/>
            <person name="Baumgarten S."/>
            <person name="Simakov O."/>
            <person name="Wilson M."/>
            <person name="Piel J."/>
            <person name="Ashoor H."/>
            <person name="Bougouffa S."/>
            <person name="Bajic V.B."/>
            <person name="Ryu T."/>
            <person name="Ravasi T."/>
            <person name="Bayer T."/>
            <person name="Micklem G."/>
            <person name="Kim H."/>
            <person name="Bhak J."/>
            <person name="Lajeunesse T.C."/>
            <person name="Voolstra C.R."/>
        </authorList>
    </citation>
    <scope>NUCLEOTIDE SEQUENCE [LARGE SCALE GENOMIC DNA]</scope>
    <source>
        <strain evidence="5 6">CCMP2467</strain>
    </source>
</reference>
<dbReference type="GO" id="GO:0005524">
    <property type="term" value="F:ATP binding"/>
    <property type="evidence" value="ECO:0007669"/>
    <property type="project" value="UniProtKB-KW"/>
</dbReference>
<dbReference type="SUPFAM" id="SSF54495">
    <property type="entry name" value="UBC-like"/>
    <property type="match status" value="1"/>
</dbReference>
<keyword evidence="6" id="KW-1185">Reference proteome</keyword>
<dbReference type="Gene3D" id="1.10.8.10">
    <property type="entry name" value="DNA helicase RuvA subunit, C-terminal domain"/>
    <property type="match status" value="1"/>
</dbReference>